<proteinExistence type="inferred from homology"/>
<evidence type="ECO:0000313" key="11">
    <source>
        <dbReference type="EMBL" id="RAO14726.1"/>
    </source>
</evidence>
<evidence type="ECO:0000313" key="12">
    <source>
        <dbReference type="Proteomes" id="UP000248966"/>
    </source>
</evidence>
<evidence type="ECO:0000313" key="13">
    <source>
        <dbReference type="Proteomes" id="UP000249045"/>
    </source>
</evidence>
<keyword evidence="13" id="KW-1185">Reference proteome</keyword>
<keyword evidence="2" id="KW-1003">Cell membrane</keyword>
<sequence length="415" mass="44005">MTLFRFRFTSTRRQIRAVSETLPVRTARLRMADWVREASLSVSRNAGRSTVTVLGTALGSAAFVATLGLGSTLQRQVSDSFDVRRATEVVVRPEDKSIDHQWQSDASLERVRRLNGVTSVGRRLSLPEQTVTRALAVEGSAMNVIGADPGALAVIQPRILQGRSYDAFHERTRSRVVLVPQALAQSLAVDRPGVAIFIHDRAYTVAGIFDEVQRRPESLLAILMPASAAQELENSRQPGERDVLVATAPGAAQLIGGQAALALRPEGPGVLRSIAPADPRTMRREIESSITTSSLLLSLISLVAGALSIANAAMASIAVRTPEIGLRRAIGARRIHIFAQLIGETTALGSLGGLVGVGAGVVAICVVSLINTWSPVLDLRATALAVALSAATGLLAGLWPAAKAMRIQPVAALQR</sequence>
<comment type="similarity">
    <text evidence="6">Belongs to the ABC-4 integral membrane protein family.</text>
</comment>
<dbReference type="Pfam" id="PF02687">
    <property type="entry name" value="FtsX"/>
    <property type="match status" value="1"/>
</dbReference>
<dbReference type="InterPro" id="IPR050250">
    <property type="entry name" value="Macrolide_Exporter_MacB"/>
</dbReference>
<dbReference type="InterPro" id="IPR003838">
    <property type="entry name" value="ABC3_permease_C"/>
</dbReference>
<dbReference type="EMBL" id="PYAA01000013">
    <property type="protein sequence ID" value="RAO02295.1"/>
    <property type="molecule type" value="Genomic_DNA"/>
</dbReference>
<comment type="caution">
    <text evidence="10">The sequence shown here is derived from an EMBL/GenBank/DDBJ whole genome shotgun (WGS) entry which is preliminary data.</text>
</comment>
<evidence type="ECO:0000256" key="7">
    <source>
        <dbReference type="SAM" id="Phobius"/>
    </source>
</evidence>
<dbReference type="GO" id="GO:0005886">
    <property type="term" value="C:plasma membrane"/>
    <property type="evidence" value="ECO:0007669"/>
    <property type="project" value="UniProtKB-SubCell"/>
</dbReference>
<organism evidence="10 12">
    <name type="scientific">Micromonospora noduli</name>
    <dbReference type="NCBI Taxonomy" id="709876"/>
    <lineage>
        <taxon>Bacteria</taxon>
        <taxon>Bacillati</taxon>
        <taxon>Actinomycetota</taxon>
        <taxon>Actinomycetes</taxon>
        <taxon>Micromonosporales</taxon>
        <taxon>Micromonosporaceae</taxon>
        <taxon>Micromonospora</taxon>
    </lineage>
</organism>
<evidence type="ECO:0000256" key="6">
    <source>
        <dbReference type="ARBA" id="ARBA00038076"/>
    </source>
</evidence>
<accession>A0A328NBG7</accession>
<keyword evidence="3 7" id="KW-0812">Transmembrane</keyword>
<dbReference type="Proteomes" id="UP000249045">
    <property type="component" value="Unassembled WGS sequence"/>
</dbReference>
<dbReference type="GO" id="GO:0005524">
    <property type="term" value="F:ATP binding"/>
    <property type="evidence" value="ECO:0007669"/>
    <property type="project" value="UniProtKB-KW"/>
</dbReference>
<gene>
    <name evidence="10" type="ORF">LAH08_02524</name>
    <name evidence="11" type="ORF">MED15_04377</name>
</gene>
<dbReference type="PANTHER" id="PTHR30572:SF4">
    <property type="entry name" value="ABC TRANSPORTER PERMEASE YTRF"/>
    <property type="match status" value="1"/>
</dbReference>
<dbReference type="AlphaFoldDB" id="A0A328NBG7"/>
<dbReference type="Proteomes" id="UP000248966">
    <property type="component" value="Unassembled WGS sequence"/>
</dbReference>
<feature type="domain" description="ABC3 transporter permease C-terminal" evidence="8">
    <location>
        <begin position="296"/>
        <end position="409"/>
    </location>
</feature>
<evidence type="ECO:0000256" key="4">
    <source>
        <dbReference type="ARBA" id="ARBA00022989"/>
    </source>
</evidence>
<keyword evidence="4 7" id="KW-1133">Transmembrane helix</keyword>
<evidence type="ECO:0000256" key="2">
    <source>
        <dbReference type="ARBA" id="ARBA00022475"/>
    </source>
</evidence>
<evidence type="ECO:0000256" key="5">
    <source>
        <dbReference type="ARBA" id="ARBA00023136"/>
    </source>
</evidence>
<feature type="domain" description="MacB-like periplasmic core" evidence="9">
    <location>
        <begin position="49"/>
        <end position="252"/>
    </location>
</feature>
<name>A0A328NBG7_9ACTN</name>
<dbReference type="Pfam" id="PF12704">
    <property type="entry name" value="MacB_PCD"/>
    <property type="match status" value="1"/>
</dbReference>
<evidence type="ECO:0000259" key="9">
    <source>
        <dbReference type="Pfam" id="PF12704"/>
    </source>
</evidence>
<keyword evidence="5 7" id="KW-0472">Membrane</keyword>
<evidence type="ECO:0000256" key="3">
    <source>
        <dbReference type="ARBA" id="ARBA00022692"/>
    </source>
</evidence>
<dbReference type="GO" id="GO:0022857">
    <property type="term" value="F:transmembrane transporter activity"/>
    <property type="evidence" value="ECO:0007669"/>
    <property type="project" value="TreeGrafter"/>
</dbReference>
<comment type="subcellular location">
    <subcellularLocation>
        <location evidence="1">Cell membrane</location>
        <topology evidence="1">Multi-pass membrane protein</topology>
    </subcellularLocation>
</comment>
<feature type="transmembrane region" description="Helical" evidence="7">
    <location>
        <begin position="341"/>
        <end position="370"/>
    </location>
</feature>
<evidence type="ECO:0000256" key="1">
    <source>
        <dbReference type="ARBA" id="ARBA00004651"/>
    </source>
</evidence>
<protein>
    <submittedName>
        <fullName evidence="10">Macrolide export ATP-binding/permease protein Ma cB</fullName>
    </submittedName>
</protein>
<reference evidence="12 13" key="1">
    <citation type="submission" date="2018-03" db="EMBL/GenBank/DDBJ databases">
        <title>Defining the species Micromonospora saelicesensis and Micromonospora noduli under the framework of genomics.</title>
        <authorList>
            <person name="Riesco R."/>
            <person name="Trujillo M.E."/>
        </authorList>
    </citation>
    <scope>NUCLEOTIDE SEQUENCE [LARGE SCALE GENOMIC DNA]</scope>
    <source>
        <strain evidence="10 12">LAH08</strain>
        <strain evidence="11 13">MED15</strain>
    </source>
</reference>
<evidence type="ECO:0000259" key="8">
    <source>
        <dbReference type="Pfam" id="PF02687"/>
    </source>
</evidence>
<evidence type="ECO:0000313" key="10">
    <source>
        <dbReference type="EMBL" id="RAO02295.1"/>
    </source>
</evidence>
<keyword evidence="10" id="KW-0067">ATP-binding</keyword>
<dbReference type="InterPro" id="IPR025857">
    <property type="entry name" value="MacB_PCD"/>
</dbReference>
<dbReference type="PANTHER" id="PTHR30572">
    <property type="entry name" value="MEMBRANE COMPONENT OF TRANSPORTER-RELATED"/>
    <property type="match status" value="1"/>
</dbReference>
<feature type="transmembrane region" description="Helical" evidence="7">
    <location>
        <begin position="295"/>
        <end position="320"/>
    </location>
</feature>
<feature type="transmembrane region" description="Helical" evidence="7">
    <location>
        <begin position="382"/>
        <end position="402"/>
    </location>
</feature>
<dbReference type="EMBL" id="PYAC01000022">
    <property type="protein sequence ID" value="RAO14726.1"/>
    <property type="molecule type" value="Genomic_DNA"/>
</dbReference>
<keyword evidence="10" id="KW-0547">Nucleotide-binding</keyword>